<dbReference type="Proteomes" id="UP000287385">
    <property type="component" value="Unassembled WGS sequence"/>
</dbReference>
<gene>
    <name evidence="1" type="ORF">NBRC3278_3316</name>
</gene>
<keyword evidence="2" id="KW-1185">Reference proteome</keyword>
<dbReference type="AlphaFoldDB" id="A0A401X8Z4"/>
<name>A0A401X8Z4_ACEPA</name>
<protein>
    <submittedName>
        <fullName evidence="1">Uncharacterized protein</fullName>
    </submittedName>
</protein>
<comment type="caution">
    <text evidence="1">The sequence shown here is derived from an EMBL/GenBank/DDBJ whole genome shotgun (WGS) entry which is preliminary data.</text>
</comment>
<organism evidence="1 2">
    <name type="scientific">Acetobacter pasteurianus NBRC 3278</name>
    <dbReference type="NCBI Taxonomy" id="1226660"/>
    <lineage>
        <taxon>Bacteria</taxon>
        <taxon>Pseudomonadati</taxon>
        <taxon>Pseudomonadota</taxon>
        <taxon>Alphaproteobacteria</taxon>
        <taxon>Acetobacterales</taxon>
        <taxon>Acetobacteraceae</taxon>
        <taxon>Acetobacter</taxon>
    </lineage>
</organism>
<dbReference type="EMBL" id="BDEV01000172">
    <property type="protein sequence ID" value="GCD64223.1"/>
    <property type="molecule type" value="Genomic_DNA"/>
</dbReference>
<evidence type="ECO:0000313" key="1">
    <source>
        <dbReference type="EMBL" id="GCD64223.1"/>
    </source>
</evidence>
<accession>A0A401X8Z4</accession>
<proteinExistence type="predicted"/>
<evidence type="ECO:0000313" key="2">
    <source>
        <dbReference type="Proteomes" id="UP000287385"/>
    </source>
</evidence>
<reference evidence="1 2" key="1">
    <citation type="submission" date="2016-06" db="EMBL/GenBank/DDBJ databases">
        <title>Acetobacter pasteurianus NBRC 3278 whole genome sequencing project.</title>
        <authorList>
            <person name="Matsutani M."/>
            <person name="Shiwa Y."/>
            <person name="Okamoto-Kainuma A."/>
            <person name="Ishikawa M."/>
            <person name="Koizumi Y."/>
            <person name="Yoshikawa H."/>
            <person name="Yakushi T."/>
            <person name="Matsushita K."/>
        </authorList>
    </citation>
    <scope>NUCLEOTIDE SEQUENCE [LARGE SCALE GENOMIC DNA]</scope>
    <source>
        <strain evidence="1 2">NBRC 3278</strain>
    </source>
</reference>
<sequence length="228" mass="25784">MLRQQTFLRQLIEIFPSRLTRDVQIRLDILDFRVGMPEQVVQQLLAVNLGQLCAHPLLHGGHLRPHAFNQLQGDPGCLGHGTQHVEDPRFPCAFIPHLLQQTIIFILMAGDVARQVEDRDIQKAGPGQIQHVQDPPDTAISIGEGMNALKLMVDQSHLDKWIQVTEPVIIQEPLQIRHMPDNLPPVLRRHKDHFPRALVLQGCSRGVSKPISPLLEPLENRDQPLVQD</sequence>